<proteinExistence type="inferred from homology"/>
<dbReference type="AlphaFoldDB" id="A0AAN9TZJ0"/>
<dbReference type="GO" id="GO:0005912">
    <property type="term" value="C:adherens junction"/>
    <property type="evidence" value="ECO:0007669"/>
    <property type="project" value="UniProtKB-SubCell"/>
</dbReference>
<feature type="coiled-coil region" evidence="5">
    <location>
        <begin position="128"/>
        <end position="155"/>
    </location>
</feature>
<dbReference type="PANTHER" id="PTHR13546">
    <property type="entry name" value="RE60986P"/>
    <property type="match status" value="1"/>
</dbReference>
<comment type="subcellular location">
    <subcellularLocation>
        <location evidence="1">Cell junction</location>
        <location evidence="1">Adherens junction</location>
    </subcellularLocation>
</comment>
<dbReference type="InterPro" id="IPR019359">
    <property type="entry name" value="CCDC85"/>
</dbReference>
<dbReference type="EMBL" id="JBBCAQ010000010">
    <property type="protein sequence ID" value="KAK7602084.1"/>
    <property type="molecule type" value="Genomic_DNA"/>
</dbReference>
<reference evidence="7 8" key="1">
    <citation type="submission" date="2024-03" db="EMBL/GenBank/DDBJ databases">
        <title>Adaptation during the transition from Ophiocordyceps entomopathogen to insect associate is accompanied by gene loss and intensified selection.</title>
        <authorList>
            <person name="Ward C.M."/>
            <person name="Onetto C.A."/>
            <person name="Borneman A.R."/>
        </authorList>
    </citation>
    <scope>NUCLEOTIDE SEQUENCE [LARGE SCALE GENOMIC DNA]</scope>
    <source>
        <strain evidence="7">AWRI1</strain>
        <tissue evidence="7">Single Adult Female</tissue>
    </source>
</reference>
<organism evidence="7 8">
    <name type="scientific">Parthenolecanium corni</name>
    <dbReference type="NCBI Taxonomy" id="536013"/>
    <lineage>
        <taxon>Eukaryota</taxon>
        <taxon>Metazoa</taxon>
        <taxon>Ecdysozoa</taxon>
        <taxon>Arthropoda</taxon>
        <taxon>Hexapoda</taxon>
        <taxon>Insecta</taxon>
        <taxon>Pterygota</taxon>
        <taxon>Neoptera</taxon>
        <taxon>Paraneoptera</taxon>
        <taxon>Hemiptera</taxon>
        <taxon>Sternorrhyncha</taxon>
        <taxon>Coccoidea</taxon>
        <taxon>Coccidae</taxon>
        <taxon>Parthenolecanium</taxon>
    </lineage>
</organism>
<accession>A0AAN9TZJ0</accession>
<sequence>MSGNTLKSVQHSTNQPTLKVEALLIGPPRYRPPPQPLPSNSQNYFYPLKENISANADDLNRFQTVNDVNRFQSGEKLPYITSGVDLSHYPFSDGAGHLLKPDPIHNQEMLKFVRKPENDNCRYVGDQVRKMAVEIRNLKETNQHLNDDNQELRDLCCFLDDDRQQGRKLAREWQRFGRYTASVMRQEVSAYQNKLKKLDNKQQELIKDNLELKELCLYLDEERNGNCRSCGAGFRRDDGDGSSSGTNAEESCPILPQSSGNSHVSSGNHGLFHDEADQSSNYIQQLESRIKLLEDEKQLLLTRIRLNNDSSSFSDADKRWKSDMEYGTRPEAVVQALHVLEVREQLENETGPNPDLNSEELDDNEKALLREMCNVVWRKLEETSSENRH</sequence>
<evidence type="ECO:0000256" key="3">
    <source>
        <dbReference type="ARBA" id="ARBA00022949"/>
    </source>
</evidence>
<evidence type="ECO:0008006" key="9">
    <source>
        <dbReference type="Google" id="ProtNLM"/>
    </source>
</evidence>
<evidence type="ECO:0000313" key="7">
    <source>
        <dbReference type="EMBL" id="KAK7602084.1"/>
    </source>
</evidence>
<comment type="similarity">
    <text evidence="2">Belongs to the CCDC85 family.</text>
</comment>
<feature type="coiled-coil region" evidence="5">
    <location>
        <begin position="276"/>
        <end position="303"/>
    </location>
</feature>
<comment type="caution">
    <text evidence="7">The sequence shown here is derived from an EMBL/GenBank/DDBJ whole genome shotgun (WGS) entry which is preliminary data.</text>
</comment>
<evidence type="ECO:0000256" key="2">
    <source>
        <dbReference type="ARBA" id="ARBA00009052"/>
    </source>
</evidence>
<evidence type="ECO:0000256" key="6">
    <source>
        <dbReference type="SAM" id="MobiDB-lite"/>
    </source>
</evidence>
<protein>
    <recommendedName>
        <fullName evidence="9">Coiled-coil domain-containing protein 85C</fullName>
    </recommendedName>
</protein>
<evidence type="ECO:0000256" key="4">
    <source>
        <dbReference type="ARBA" id="ARBA00023054"/>
    </source>
</evidence>
<gene>
    <name evidence="7" type="ORF">V9T40_009525</name>
</gene>
<feature type="coiled-coil region" evidence="5">
    <location>
        <begin position="181"/>
        <end position="215"/>
    </location>
</feature>
<evidence type="ECO:0000256" key="5">
    <source>
        <dbReference type="SAM" id="Coils"/>
    </source>
</evidence>
<name>A0AAN9TZJ0_9HEMI</name>
<keyword evidence="8" id="KW-1185">Reference proteome</keyword>
<keyword evidence="4 5" id="KW-0175">Coiled coil</keyword>
<feature type="region of interest" description="Disordered" evidence="6">
    <location>
        <begin position="233"/>
        <end position="266"/>
    </location>
</feature>
<evidence type="ECO:0000256" key="1">
    <source>
        <dbReference type="ARBA" id="ARBA00004536"/>
    </source>
</evidence>
<dbReference type="PANTHER" id="PTHR13546:SF15">
    <property type="entry name" value="CCDC85"/>
    <property type="match status" value="1"/>
</dbReference>
<evidence type="ECO:0000313" key="8">
    <source>
        <dbReference type="Proteomes" id="UP001367676"/>
    </source>
</evidence>
<keyword evidence="3" id="KW-0965">Cell junction</keyword>
<dbReference type="Pfam" id="PF10226">
    <property type="entry name" value="CCDC85"/>
    <property type="match status" value="1"/>
</dbReference>
<dbReference type="Proteomes" id="UP001367676">
    <property type="component" value="Unassembled WGS sequence"/>
</dbReference>